<evidence type="ECO:0000313" key="3">
    <source>
        <dbReference type="Proteomes" id="UP000192320"/>
    </source>
</evidence>
<dbReference type="Pfam" id="PF23926">
    <property type="entry name" value="LtfC"/>
    <property type="match status" value="1"/>
</dbReference>
<dbReference type="EMBL" id="MVHZ01000001">
    <property type="protein sequence ID" value="ORB04350.1"/>
    <property type="molecule type" value="Genomic_DNA"/>
</dbReference>
<dbReference type="RefSeq" id="WP_083022164.1">
    <property type="nucleotide sequence ID" value="NZ_AP022589.1"/>
</dbReference>
<feature type="domain" description="LtfC/p132/Gp6 beta-sandwich" evidence="1">
    <location>
        <begin position="370"/>
        <end position="434"/>
    </location>
</feature>
<dbReference type="InterPro" id="IPR055688">
    <property type="entry name" value="LtfC/p132/Gp6_b-sand"/>
</dbReference>
<dbReference type="OrthoDB" id="4760013at2"/>
<comment type="caution">
    <text evidence="2">The sequence shown here is derived from an EMBL/GenBank/DDBJ whole genome shotgun (WGS) entry which is preliminary data.</text>
</comment>
<proteinExistence type="predicted"/>
<dbReference type="Proteomes" id="UP000192320">
    <property type="component" value="Unassembled WGS sequence"/>
</dbReference>
<reference evidence="2 3" key="1">
    <citation type="submission" date="2017-02" db="EMBL/GenBank/DDBJ databases">
        <title>The new phylogeny of genus Mycobacterium.</title>
        <authorList>
            <person name="Tortoli E."/>
            <person name="Trovato A."/>
            <person name="Cirillo D.M."/>
        </authorList>
    </citation>
    <scope>NUCLEOTIDE SEQUENCE [LARGE SCALE GENOMIC DNA]</scope>
    <source>
        <strain evidence="2 3">DSM 45633</strain>
    </source>
</reference>
<keyword evidence="3" id="KW-1185">Reference proteome</keyword>
<protein>
    <recommendedName>
        <fullName evidence="1">LtfC/p132/Gp6 beta-sandwich domain-containing protein</fullName>
    </recommendedName>
</protein>
<gene>
    <name evidence="2" type="ORF">BST33_00120</name>
</gene>
<organism evidence="2 3">
    <name type="scientific">Mycolicibacter minnesotensis</name>
    <dbReference type="NCBI Taxonomy" id="1118379"/>
    <lineage>
        <taxon>Bacteria</taxon>
        <taxon>Bacillati</taxon>
        <taxon>Actinomycetota</taxon>
        <taxon>Actinomycetes</taxon>
        <taxon>Mycobacteriales</taxon>
        <taxon>Mycobacteriaceae</taxon>
        <taxon>Mycolicibacter</taxon>
    </lineage>
</organism>
<accession>A0A7I7R8I6</accession>
<evidence type="ECO:0000259" key="1">
    <source>
        <dbReference type="Pfam" id="PF23926"/>
    </source>
</evidence>
<name>A0A7I7R8I6_9MYCO</name>
<dbReference type="AlphaFoldDB" id="A0A7I7R8I6"/>
<sequence length="437" mass="48148">MSVIGVELDGDQLVLTRRRDFKWTFENVTQDDNQDPIPFPPGDLFFELETGGQHNALQEVRVEAADGGTYKLGVFDEMTGPIDYYDATENPRGMAGDITTALEALLTVGAGNVKVHPAKLYPVWEIKLKLDTGHNEIQLIQFTGNVTGGHFKLSYGLAFTDKIAYGSSAEVVKQKLEALAGIGTGNVKVDKISDGYQVEFINTKAQTDVQQLIGYSVGYFLDFFLTGTNWPGIKTSTLVPGSAKFNEKTVNVLNKTVNDFFNSFEELLGVDLDYEVHDNLNTTIKATSLRSFVESDLITFALDVTGSAIEGFLNSVSALVGLFDTIQVNFYWNHIYQVEFIGDLAETPVPKMTTDTSLLTGDTNEQKVEVDVLKPGRQPLTVWQFDIDGTEASLKIESDEADKIVDRTDWQLVFLPDGEAKGGDPIALGRVRVQGER</sequence>
<evidence type="ECO:0000313" key="2">
    <source>
        <dbReference type="EMBL" id="ORB04350.1"/>
    </source>
</evidence>